<dbReference type="PROSITE" id="PS51273">
    <property type="entry name" value="GATASE_TYPE_1"/>
    <property type="match status" value="1"/>
</dbReference>
<organism evidence="1 2">
    <name type="scientific">Adlercreutzia faecimuris</name>
    <dbReference type="NCBI Taxonomy" id="2897341"/>
    <lineage>
        <taxon>Bacteria</taxon>
        <taxon>Bacillati</taxon>
        <taxon>Actinomycetota</taxon>
        <taxon>Coriobacteriia</taxon>
        <taxon>Eggerthellales</taxon>
        <taxon>Eggerthellaceae</taxon>
        <taxon>Adlercreutzia</taxon>
    </lineage>
</organism>
<protein>
    <submittedName>
        <fullName evidence="1">Gamma-glutamyl-gamma-aminobutyrate hydrolase family protein</fullName>
    </submittedName>
</protein>
<sequence>MSHKEEPLYDIKPSPDMGFCDAETPETCLRAYGETVVAGVTVPLCTASTGMPCTKAVRAVAPEALEDVGVPPAAGPAARRGAAWASSGEPRPFIGLVAKQFPEERFLSLPADYAPAVAAAGGIPIILPFMDDVDAYASLFEHLDGFVLTGGHDVDPALYGGPSPDDAAFAAVSQLTPERDALEYEILNFADAHDVPVLGICRGTQLMNVYYGGTLYVDLPTDLGLDRYRHWQTAAPSQPVHEVSIGADTRLGAIMGPGPFQVNSLHHQAVRDVAPELRACAWADGLVEGVEHPGRSFMLGVQWHPEFFAGDGPMAPLFGALVDAARVLRAAR</sequence>
<accession>A0ABS9WFA0</accession>
<dbReference type="SUPFAM" id="SSF52317">
    <property type="entry name" value="Class I glutamine amidotransferase-like"/>
    <property type="match status" value="1"/>
</dbReference>
<keyword evidence="1" id="KW-0378">Hydrolase</keyword>
<evidence type="ECO:0000313" key="2">
    <source>
        <dbReference type="Proteomes" id="UP001430755"/>
    </source>
</evidence>
<dbReference type="Proteomes" id="UP001430755">
    <property type="component" value="Unassembled WGS sequence"/>
</dbReference>
<dbReference type="InterPro" id="IPR044668">
    <property type="entry name" value="PuuD-like"/>
</dbReference>
<dbReference type="Gene3D" id="3.40.50.880">
    <property type="match status" value="1"/>
</dbReference>
<name>A0ABS9WFA0_9ACTN</name>
<evidence type="ECO:0000313" key="1">
    <source>
        <dbReference type="EMBL" id="MCI2241245.1"/>
    </source>
</evidence>
<dbReference type="InterPro" id="IPR029062">
    <property type="entry name" value="Class_I_gatase-like"/>
</dbReference>
<dbReference type="RefSeq" id="WP_242163212.1">
    <property type="nucleotide sequence ID" value="NZ_JAJMLW010000001.1"/>
</dbReference>
<dbReference type="CDD" id="cd01745">
    <property type="entry name" value="GATase1_2"/>
    <property type="match status" value="1"/>
</dbReference>
<dbReference type="EMBL" id="JAJMLW010000001">
    <property type="protein sequence ID" value="MCI2241245.1"/>
    <property type="molecule type" value="Genomic_DNA"/>
</dbReference>
<dbReference type="Pfam" id="PF07722">
    <property type="entry name" value="Peptidase_C26"/>
    <property type="match status" value="1"/>
</dbReference>
<dbReference type="InterPro" id="IPR011697">
    <property type="entry name" value="Peptidase_C26"/>
</dbReference>
<comment type="caution">
    <text evidence="1">The sequence shown here is derived from an EMBL/GenBank/DDBJ whole genome shotgun (WGS) entry which is preliminary data.</text>
</comment>
<reference evidence="1" key="1">
    <citation type="submission" date="2021-11" db="EMBL/GenBank/DDBJ databases">
        <title>A Novel Adlercreutzia Species, isolated from a Allomyrina dichotoma larva feces.</title>
        <authorList>
            <person name="Suh M.K."/>
        </authorList>
    </citation>
    <scope>NUCLEOTIDE SEQUENCE</scope>
    <source>
        <strain evidence="1">JBNU-10</strain>
    </source>
</reference>
<keyword evidence="2" id="KW-1185">Reference proteome</keyword>
<dbReference type="PANTHER" id="PTHR43235:SF1">
    <property type="entry name" value="GLUTAMINE AMIDOTRANSFERASE PB2B2.05-RELATED"/>
    <property type="match status" value="1"/>
</dbReference>
<proteinExistence type="predicted"/>
<gene>
    <name evidence="1" type="ORF">LPT13_02615</name>
</gene>
<dbReference type="GO" id="GO:0016787">
    <property type="term" value="F:hydrolase activity"/>
    <property type="evidence" value="ECO:0007669"/>
    <property type="project" value="UniProtKB-KW"/>
</dbReference>
<dbReference type="PANTHER" id="PTHR43235">
    <property type="entry name" value="GLUTAMINE AMIDOTRANSFERASE PB2B2.05-RELATED"/>
    <property type="match status" value="1"/>
</dbReference>